<sequence>MSNQHPFFLPSDVGMDYTHLRDLLAALKWREADEETRLLMLKTVNREKQRNLNRDSIQKFPCTDLCTIDRLWVKYSNGHFGFSVQKQIWLELGGQVNYYTEAQLGDRVGWREMRNWLNYSDLTFSLNAPAGHLPWLGRLGGWLGAFGVWSGCYIAQKSAACNL</sequence>
<proteinExistence type="predicted"/>
<dbReference type="PANTHER" id="PTHR34800">
    <property type="entry name" value="TETRAPYRROLE-BINDING PROTEIN, CHLOROPLASTIC"/>
    <property type="match status" value="1"/>
</dbReference>
<organism evidence="2 3">
    <name type="scientific">Aerosakkonema funiforme FACHB-1375</name>
    <dbReference type="NCBI Taxonomy" id="2949571"/>
    <lineage>
        <taxon>Bacteria</taxon>
        <taxon>Bacillati</taxon>
        <taxon>Cyanobacteriota</taxon>
        <taxon>Cyanophyceae</taxon>
        <taxon>Oscillatoriophycideae</taxon>
        <taxon>Aerosakkonematales</taxon>
        <taxon>Aerosakkonemataceae</taxon>
        <taxon>Aerosakkonema</taxon>
    </lineage>
</organism>
<dbReference type="CDD" id="cd16383">
    <property type="entry name" value="GUN4"/>
    <property type="match status" value="1"/>
</dbReference>
<evidence type="ECO:0000259" key="1">
    <source>
        <dbReference type="Pfam" id="PF05419"/>
    </source>
</evidence>
<dbReference type="GO" id="GO:0046906">
    <property type="term" value="F:tetrapyrrole binding"/>
    <property type="evidence" value="ECO:0007669"/>
    <property type="project" value="TreeGrafter"/>
</dbReference>
<dbReference type="Proteomes" id="UP000641646">
    <property type="component" value="Unassembled WGS sequence"/>
</dbReference>
<feature type="domain" description="GUN4-like" evidence="1">
    <location>
        <begin position="11"/>
        <end position="141"/>
    </location>
</feature>
<evidence type="ECO:0000313" key="2">
    <source>
        <dbReference type="EMBL" id="MBD2186037.1"/>
    </source>
</evidence>
<dbReference type="InterPro" id="IPR037215">
    <property type="entry name" value="GUN4-like_sf"/>
</dbReference>
<dbReference type="Pfam" id="PF05419">
    <property type="entry name" value="GUN4"/>
    <property type="match status" value="1"/>
</dbReference>
<keyword evidence="3" id="KW-1185">Reference proteome</keyword>
<protein>
    <submittedName>
        <fullName evidence="2">GUN4 domain-containing protein</fullName>
    </submittedName>
</protein>
<evidence type="ECO:0000313" key="3">
    <source>
        <dbReference type="Proteomes" id="UP000641646"/>
    </source>
</evidence>
<dbReference type="Gene3D" id="1.25.40.620">
    <property type="match status" value="1"/>
</dbReference>
<dbReference type="SUPFAM" id="SSF140869">
    <property type="entry name" value="GUN4-like"/>
    <property type="match status" value="1"/>
</dbReference>
<reference evidence="2" key="1">
    <citation type="journal article" date="2015" name="ISME J.">
        <title>Draft Genome Sequence of Streptomyces incarnatus NRRL8089, which Produces the Nucleoside Antibiotic Sinefungin.</title>
        <authorList>
            <person name="Oshima K."/>
            <person name="Hattori M."/>
            <person name="Shimizu H."/>
            <person name="Fukuda K."/>
            <person name="Nemoto M."/>
            <person name="Inagaki K."/>
            <person name="Tamura T."/>
        </authorList>
    </citation>
    <scope>NUCLEOTIDE SEQUENCE</scope>
    <source>
        <strain evidence="2">FACHB-1375</strain>
    </source>
</reference>
<name>A0A926ZL49_9CYAN</name>
<gene>
    <name evidence="2" type="ORF">H6G03_34110</name>
</gene>
<dbReference type="PANTHER" id="PTHR34800:SF1">
    <property type="entry name" value="TETRAPYRROLE-BINDING PROTEIN, CHLOROPLASTIC"/>
    <property type="match status" value="1"/>
</dbReference>
<reference evidence="2" key="2">
    <citation type="submission" date="2020-08" db="EMBL/GenBank/DDBJ databases">
        <authorList>
            <person name="Chen M."/>
            <person name="Teng W."/>
            <person name="Zhao L."/>
            <person name="Hu C."/>
            <person name="Zhou Y."/>
            <person name="Han B."/>
            <person name="Song L."/>
            <person name="Shu W."/>
        </authorList>
    </citation>
    <scope>NUCLEOTIDE SEQUENCE</scope>
    <source>
        <strain evidence="2">FACHB-1375</strain>
    </source>
</reference>
<dbReference type="EMBL" id="JACJPW010000161">
    <property type="protein sequence ID" value="MBD2186037.1"/>
    <property type="molecule type" value="Genomic_DNA"/>
</dbReference>
<dbReference type="RefSeq" id="WP_190474961.1">
    <property type="nucleotide sequence ID" value="NZ_JACJPW010000161.1"/>
</dbReference>
<dbReference type="InterPro" id="IPR008629">
    <property type="entry name" value="GUN4-like"/>
</dbReference>
<dbReference type="Gene3D" id="1.10.10.1770">
    <property type="entry name" value="Gun4-like"/>
    <property type="match status" value="1"/>
</dbReference>
<dbReference type="AlphaFoldDB" id="A0A926ZL49"/>
<accession>A0A926ZL49</accession>
<comment type="caution">
    <text evidence="2">The sequence shown here is derived from an EMBL/GenBank/DDBJ whole genome shotgun (WGS) entry which is preliminary data.</text>
</comment>